<accession>A0A163KIB8</accession>
<evidence type="ECO:0008006" key="4">
    <source>
        <dbReference type="Google" id="ProtNLM"/>
    </source>
</evidence>
<dbReference type="InterPro" id="IPR013885">
    <property type="entry name" value="DUF1764_euk"/>
</dbReference>
<feature type="compositionally biased region" description="Basic residues" evidence="1">
    <location>
        <begin position="46"/>
        <end position="55"/>
    </location>
</feature>
<name>A0A163KIB8_ABSGL</name>
<sequence length="154" mass="17267">MAKTNHSDKATQPKDTKSNEIDDIFATKKIVKDAPTQEEPAPLTKQQKRKQKKKAAVAEEEETKAPKEDGSEDEEDEHKVQEVIFAQLAAAKNLKRKAQPPPPTSMDDDQFGDSRGKKAKRTTDDGYPLYDVKDLRIGEGQDTPECPFDCQCCF</sequence>
<dbReference type="Proteomes" id="UP000078561">
    <property type="component" value="Unassembled WGS sequence"/>
</dbReference>
<dbReference type="AlphaFoldDB" id="A0A163KIB8"/>
<feature type="compositionally biased region" description="Basic and acidic residues" evidence="1">
    <location>
        <begin position="1"/>
        <end position="20"/>
    </location>
</feature>
<dbReference type="EMBL" id="LT554889">
    <property type="protein sequence ID" value="SAM08233.1"/>
    <property type="molecule type" value="Genomic_DNA"/>
</dbReference>
<evidence type="ECO:0000313" key="3">
    <source>
        <dbReference type="Proteomes" id="UP000078561"/>
    </source>
</evidence>
<dbReference type="OMA" id="WNVYKAD"/>
<reference evidence="2" key="1">
    <citation type="submission" date="2016-04" db="EMBL/GenBank/DDBJ databases">
        <authorList>
            <person name="Evans L.H."/>
            <person name="Alamgir A."/>
            <person name="Owens N."/>
            <person name="Weber N.D."/>
            <person name="Virtaneva K."/>
            <person name="Barbian K."/>
            <person name="Babar A."/>
            <person name="Rosenke K."/>
        </authorList>
    </citation>
    <scope>NUCLEOTIDE SEQUENCE [LARGE SCALE GENOMIC DNA]</scope>
    <source>
        <strain evidence="2">CBS 101.48</strain>
    </source>
</reference>
<gene>
    <name evidence="2" type="primary">ABSGL_13895.1 scaffold 14340</name>
</gene>
<dbReference type="PANTHER" id="PTHR34066:SF1">
    <property type="entry name" value="DUF1764 FAMILY PROTEIN"/>
    <property type="match status" value="1"/>
</dbReference>
<keyword evidence="3" id="KW-1185">Reference proteome</keyword>
<protein>
    <recommendedName>
        <fullName evidence="4">DUF1764 domain-containing protein</fullName>
    </recommendedName>
</protein>
<dbReference type="Pfam" id="PF08576">
    <property type="entry name" value="DUF1764"/>
    <property type="match status" value="1"/>
</dbReference>
<dbReference type="InParanoid" id="A0A163KIB8"/>
<evidence type="ECO:0000313" key="2">
    <source>
        <dbReference type="EMBL" id="SAM08233.1"/>
    </source>
</evidence>
<dbReference type="OrthoDB" id="20835at2759"/>
<organism evidence="2">
    <name type="scientific">Absidia glauca</name>
    <name type="common">Pin mould</name>
    <dbReference type="NCBI Taxonomy" id="4829"/>
    <lineage>
        <taxon>Eukaryota</taxon>
        <taxon>Fungi</taxon>
        <taxon>Fungi incertae sedis</taxon>
        <taxon>Mucoromycota</taxon>
        <taxon>Mucoromycotina</taxon>
        <taxon>Mucoromycetes</taxon>
        <taxon>Mucorales</taxon>
        <taxon>Cunninghamellaceae</taxon>
        <taxon>Absidia</taxon>
    </lineage>
</organism>
<feature type="region of interest" description="Disordered" evidence="1">
    <location>
        <begin position="1"/>
        <end position="129"/>
    </location>
</feature>
<proteinExistence type="predicted"/>
<evidence type="ECO:0000256" key="1">
    <source>
        <dbReference type="SAM" id="MobiDB-lite"/>
    </source>
</evidence>
<dbReference type="PANTHER" id="PTHR34066">
    <property type="entry name" value="GROWTH FACTOR 2"/>
    <property type="match status" value="1"/>
</dbReference>
<feature type="compositionally biased region" description="Basic and acidic residues" evidence="1">
    <location>
        <begin position="112"/>
        <end position="124"/>
    </location>
</feature>